<dbReference type="SMART" id="SM00062">
    <property type="entry name" value="PBPb"/>
    <property type="match status" value="1"/>
</dbReference>
<dbReference type="GO" id="GO:0042597">
    <property type="term" value="C:periplasmic space"/>
    <property type="evidence" value="ECO:0007669"/>
    <property type="project" value="UniProtKB-SubCell"/>
</dbReference>
<keyword evidence="3" id="KW-0813">Transport</keyword>
<evidence type="ECO:0000313" key="11">
    <source>
        <dbReference type="EMBL" id="PYZ97101.1"/>
    </source>
</evidence>
<dbReference type="PROSITE" id="PS51257">
    <property type="entry name" value="PROKAR_LIPOPROTEIN"/>
    <property type="match status" value="1"/>
</dbReference>
<keyword evidence="4 9" id="KW-0732">Signal</keyword>
<comment type="function">
    <text evidence="7">Part of a binding-protein-dependent transport system for aliphatic sulfonates. Putative binding protein.</text>
</comment>
<evidence type="ECO:0000256" key="2">
    <source>
        <dbReference type="ARBA" id="ARBA00010742"/>
    </source>
</evidence>
<dbReference type="RefSeq" id="WP_110515840.1">
    <property type="nucleotide sequence ID" value="NZ_PDOF01000001.1"/>
</dbReference>
<feature type="chain" id="PRO_5016019171" description="Putative aliphatic sulfonates-binding protein" evidence="9">
    <location>
        <begin position="25"/>
        <end position="336"/>
    </location>
</feature>
<keyword evidence="12" id="KW-1185">Reference proteome</keyword>
<proteinExistence type="inferred from homology"/>
<evidence type="ECO:0000256" key="7">
    <source>
        <dbReference type="ARBA" id="ARBA00055538"/>
    </source>
</evidence>
<sequence length="336" mass="36912">MKQQKPLFKTAAFAFGLTFISACAASSDAGSNEDSPYPEEISLDYAYYSPTSLVLKEFGWLEEAFEEYGTDIEYVFSQGSNRSLEYLSGGSVDFGSTAGAAALMAKGNNAPIKNVYIYSQPEWTALVTAEGSGIESVADLEGKQVAATLGTDPYIFLIRALQEHGLSADDLEIVNLQHSDGANALSNGQVDAWAGLDPHMARQELETGAELFYRNESFNTYGFLNVREDFAEEYPEAVEKVIDTYEKARKWVIDNPEETAEIMAREAQMDEEVAALQLERNNFENPVPGNEHVDSLTEAGLVLQEAGVMEGNLDIEQVVEDLIDPEYSENVIGNDE</sequence>
<protein>
    <recommendedName>
        <fullName evidence="8">Putative aliphatic sulfonates-binding protein</fullName>
    </recommendedName>
</protein>
<dbReference type="InterPro" id="IPR001638">
    <property type="entry name" value="Solute-binding_3/MltF_N"/>
</dbReference>
<dbReference type="AlphaFoldDB" id="A0A2W0H841"/>
<organism evidence="11 12">
    <name type="scientific">Alteribacter lacisalsi</name>
    <dbReference type="NCBI Taxonomy" id="2045244"/>
    <lineage>
        <taxon>Bacteria</taxon>
        <taxon>Bacillati</taxon>
        <taxon>Bacillota</taxon>
        <taxon>Bacilli</taxon>
        <taxon>Bacillales</taxon>
        <taxon>Bacillaceae</taxon>
        <taxon>Alteribacter</taxon>
    </lineage>
</organism>
<evidence type="ECO:0000256" key="1">
    <source>
        <dbReference type="ARBA" id="ARBA00004418"/>
    </source>
</evidence>
<dbReference type="Proteomes" id="UP000248066">
    <property type="component" value="Unassembled WGS sequence"/>
</dbReference>
<comment type="similarity">
    <text evidence="2">Belongs to the bacterial solute-binding protein SsuA/TauA family.</text>
</comment>
<dbReference type="NCBIfam" id="TIGR01728">
    <property type="entry name" value="SsuA_fam"/>
    <property type="match status" value="1"/>
</dbReference>
<dbReference type="PANTHER" id="PTHR30024:SF21">
    <property type="entry name" value="ABC TRANSPORTER SUBSTRATE-BINDING PROTEIN"/>
    <property type="match status" value="1"/>
</dbReference>
<evidence type="ECO:0000256" key="5">
    <source>
        <dbReference type="ARBA" id="ARBA00023139"/>
    </source>
</evidence>
<dbReference type="SUPFAM" id="SSF53850">
    <property type="entry name" value="Periplasmic binding protein-like II"/>
    <property type="match status" value="1"/>
</dbReference>
<gene>
    <name evidence="11" type="ORF">CR205_00390</name>
</gene>
<dbReference type="Pfam" id="PF09084">
    <property type="entry name" value="NMT1"/>
    <property type="match status" value="1"/>
</dbReference>
<keyword evidence="6" id="KW-0449">Lipoprotein</keyword>
<evidence type="ECO:0000313" key="12">
    <source>
        <dbReference type="Proteomes" id="UP000248066"/>
    </source>
</evidence>
<reference evidence="11 12" key="1">
    <citation type="submission" date="2017-10" db="EMBL/GenBank/DDBJ databases">
        <title>Bacillus sp. nov., a halophilic bacterium isolated from a Yangshapao Lake.</title>
        <authorList>
            <person name="Wang H."/>
        </authorList>
    </citation>
    <scope>NUCLEOTIDE SEQUENCE [LARGE SCALE GENOMIC DNA]</scope>
    <source>
        <strain evidence="11 12">YSP-3</strain>
    </source>
</reference>
<dbReference type="InterPro" id="IPR010067">
    <property type="entry name" value="ABC_SsuA_sub-bd"/>
</dbReference>
<comment type="subcellular location">
    <subcellularLocation>
        <location evidence="1">Periplasm</location>
    </subcellularLocation>
</comment>
<feature type="signal peptide" evidence="9">
    <location>
        <begin position="1"/>
        <end position="24"/>
    </location>
</feature>
<evidence type="ECO:0000256" key="4">
    <source>
        <dbReference type="ARBA" id="ARBA00022729"/>
    </source>
</evidence>
<feature type="domain" description="Solute-binding protein family 3/N-terminal" evidence="10">
    <location>
        <begin position="40"/>
        <end position="254"/>
    </location>
</feature>
<dbReference type="FunFam" id="3.40.190.10:FF:000050">
    <property type="entry name" value="Sulfonate ABC transporter substrate-binding protein"/>
    <property type="match status" value="1"/>
</dbReference>
<dbReference type="InterPro" id="IPR015168">
    <property type="entry name" value="SsuA/THI5"/>
</dbReference>
<dbReference type="GO" id="GO:0042626">
    <property type="term" value="F:ATPase-coupled transmembrane transporter activity"/>
    <property type="evidence" value="ECO:0007669"/>
    <property type="project" value="InterPro"/>
</dbReference>
<dbReference type="Gene3D" id="3.40.190.10">
    <property type="entry name" value="Periplasmic binding protein-like II"/>
    <property type="match status" value="2"/>
</dbReference>
<evidence type="ECO:0000256" key="9">
    <source>
        <dbReference type="SAM" id="SignalP"/>
    </source>
</evidence>
<evidence type="ECO:0000256" key="8">
    <source>
        <dbReference type="ARBA" id="ARBA00070228"/>
    </source>
</evidence>
<accession>A0A2W0H841</accession>
<name>A0A2W0H841_9BACI</name>
<comment type="caution">
    <text evidence="11">The sequence shown here is derived from an EMBL/GenBank/DDBJ whole genome shotgun (WGS) entry which is preliminary data.</text>
</comment>
<dbReference type="GO" id="GO:0016020">
    <property type="term" value="C:membrane"/>
    <property type="evidence" value="ECO:0007669"/>
    <property type="project" value="InterPro"/>
</dbReference>
<dbReference type="EMBL" id="PDOF01000001">
    <property type="protein sequence ID" value="PYZ97101.1"/>
    <property type="molecule type" value="Genomic_DNA"/>
</dbReference>
<evidence type="ECO:0000256" key="6">
    <source>
        <dbReference type="ARBA" id="ARBA00023288"/>
    </source>
</evidence>
<evidence type="ECO:0000259" key="10">
    <source>
        <dbReference type="SMART" id="SM00062"/>
    </source>
</evidence>
<evidence type="ECO:0000256" key="3">
    <source>
        <dbReference type="ARBA" id="ARBA00022448"/>
    </source>
</evidence>
<dbReference type="OrthoDB" id="286202at2"/>
<keyword evidence="5" id="KW-0564">Palmitate</keyword>
<dbReference type="PANTHER" id="PTHR30024">
    <property type="entry name" value="ALIPHATIC SULFONATES-BINDING PROTEIN-RELATED"/>
    <property type="match status" value="1"/>
</dbReference>